<keyword evidence="1" id="KW-1133">Transmembrane helix</keyword>
<evidence type="ECO:0000256" key="1">
    <source>
        <dbReference type="SAM" id="Phobius"/>
    </source>
</evidence>
<feature type="transmembrane region" description="Helical" evidence="1">
    <location>
        <begin position="88"/>
        <end position="106"/>
    </location>
</feature>
<dbReference type="InterPro" id="IPR036259">
    <property type="entry name" value="MFS_trans_sf"/>
</dbReference>
<evidence type="ECO:0000313" key="2">
    <source>
        <dbReference type="EMBL" id="GEA43959.1"/>
    </source>
</evidence>
<organism evidence="2 3">
    <name type="scientific">Corynebacterium striatum</name>
    <dbReference type="NCBI Taxonomy" id="43770"/>
    <lineage>
        <taxon>Bacteria</taxon>
        <taxon>Bacillati</taxon>
        <taxon>Actinomycetota</taxon>
        <taxon>Actinomycetes</taxon>
        <taxon>Mycobacteriales</taxon>
        <taxon>Corynebacteriaceae</taxon>
        <taxon>Corynebacterium</taxon>
    </lineage>
</organism>
<comment type="caution">
    <text evidence="2">The sequence shown here is derived from an EMBL/GenBank/DDBJ whole genome shotgun (WGS) entry which is preliminary data.</text>
</comment>
<accession>A0AAQ1TVD6</accession>
<dbReference type="Proteomes" id="UP000315234">
    <property type="component" value="Unassembled WGS sequence"/>
</dbReference>
<dbReference type="AlphaFoldDB" id="A0AAQ1TVD6"/>
<protein>
    <submittedName>
        <fullName evidence="2">Uncharacterized protein</fullName>
    </submittedName>
</protein>
<gene>
    <name evidence="2" type="ORF">Cst04h_21290</name>
</gene>
<dbReference type="EMBL" id="BJLD01000002">
    <property type="protein sequence ID" value="GEA43959.1"/>
    <property type="molecule type" value="Genomic_DNA"/>
</dbReference>
<keyword evidence="1" id="KW-0472">Membrane</keyword>
<keyword evidence="1" id="KW-0812">Transmembrane</keyword>
<dbReference type="Gene3D" id="1.20.1250.20">
    <property type="entry name" value="MFS general substrate transporter like domains"/>
    <property type="match status" value="1"/>
</dbReference>
<proteinExistence type="predicted"/>
<reference evidence="2 3" key="1">
    <citation type="submission" date="2019-06" db="EMBL/GenBank/DDBJ databases">
        <title>Draft genome sequence of Corynebacterium striatum NBRC 15291.</title>
        <authorList>
            <person name="Miura T."/>
            <person name="Furukawa M."/>
            <person name="Shimamura M."/>
            <person name="Ohyama Y."/>
            <person name="Yamazoe A."/>
            <person name="Kawasaki H."/>
        </authorList>
    </citation>
    <scope>NUCLEOTIDE SEQUENCE [LARGE SCALE GENOMIC DNA]</scope>
    <source>
        <strain evidence="2 3">NBRC 15291</strain>
    </source>
</reference>
<sequence length="121" mass="13670">MVGGFSFVFPLCLLAVGVAPEQWGWPVFAVVMVVAVAACIFAWKKRFKTRMSYRQDPRKEPKPDKKYYAGMAVLFAPALLMWAFDEKIWLGIAAAFIWGCAMFWALQSDALDLNKRASRNA</sequence>
<feature type="transmembrane region" description="Helical" evidence="1">
    <location>
        <begin position="27"/>
        <end position="44"/>
    </location>
</feature>
<feature type="transmembrane region" description="Helical" evidence="1">
    <location>
        <begin position="65"/>
        <end position="82"/>
    </location>
</feature>
<evidence type="ECO:0000313" key="3">
    <source>
        <dbReference type="Proteomes" id="UP000315234"/>
    </source>
</evidence>
<name>A0AAQ1TVD6_CORST</name>
<dbReference type="RefSeq" id="WP_005532138.1">
    <property type="nucleotide sequence ID" value="NZ_CP066290.1"/>
</dbReference>